<name>A0A1F5GPV9_9BACT</name>
<evidence type="ECO:0000256" key="1">
    <source>
        <dbReference type="SAM" id="Phobius"/>
    </source>
</evidence>
<organism evidence="2 3">
    <name type="scientific">Candidatus Curtissbacteria bacterium RIFCSPLOWO2_01_FULL_37_9</name>
    <dbReference type="NCBI Taxonomy" id="1797724"/>
    <lineage>
        <taxon>Bacteria</taxon>
        <taxon>Candidatus Curtissiibacteriota</taxon>
    </lineage>
</organism>
<dbReference type="Proteomes" id="UP000178336">
    <property type="component" value="Unassembled WGS sequence"/>
</dbReference>
<feature type="transmembrane region" description="Helical" evidence="1">
    <location>
        <begin position="30"/>
        <end position="52"/>
    </location>
</feature>
<gene>
    <name evidence="2" type="ORF">A3A48_04315</name>
</gene>
<comment type="caution">
    <text evidence="2">The sequence shown here is derived from an EMBL/GenBank/DDBJ whole genome shotgun (WGS) entry which is preliminary data.</text>
</comment>
<proteinExistence type="predicted"/>
<keyword evidence="1" id="KW-0472">Membrane</keyword>
<dbReference type="EMBL" id="MFBN01000056">
    <property type="protein sequence ID" value="OGD93926.1"/>
    <property type="molecule type" value="Genomic_DNA"/>
</dbReference>
<keyword evidence="1" id="KW-1133">Transmembrane helix</keyword>
<dbReference type="AlphaFoldDB" id="A0A1F5GPV9"/>
<sequence length="129" mass="14075">MPETKVRKSDIKKQTVQSKIKPSLGFINHALATLFYIIWILIGLAILLLIYANIKQGAIGRLLNPAPPAQTSQAPTETELPGVGKVNIECVLNSLPTETIQKISKEEGISNLTDKEKESLAPCIVEAQK</sequence>
<keyword evidence="1" id="KW-0812">Transmembrane</keyword>
<reference evidence="2 3" key="1">
    <citation type="journal article" date="2016" name="Nat. Commun.">
        <title>Thousands of microbial genomes shed light on interconnected biogeochemical processes in an aquifer system.</title>
        <authorList>
            <person name="Anantharaman K."/>
            <person name="Brown C.T."/>
            <person name="Hug L.A."/>
            <person name="Sharon I."/>
            <person name="Castelle C.J."/>
            <person name="Probst A.J."/>
            <person name="Thomas B.C."/>
            <person name="Singh A."/>
            <person name="Wilkins M.J."/>
            <person name="Karaoz U."/>
            <person name="Brodie E.L."/>
            <person name="Williams K.H."/>
            <person name="Hubbard S.S."/>
            <person name="Banfield J.F."/>
        </authorList>
    </citation>
    <scope>NUCLEOTIDE SEQUENCE [LARGE SCALE GENOMIC DNA]</scope>
</reference>
<protein>
    <submittedName>
        <fullName evidence="2">Uncharacterized protein</fullName>
    </submittedName>
</protein>
<evidence type="ECO:0000313" key="3">
    <source>
        <dbReference type="Proteomes" id="UP000178336"/>
    </source>
</evidence>
<accession>A0A1F5GPV9</accession>
<evidence type="ECO:0000313" key="2">
    <source>
        <dbReference type="EMBL" id="OGD93926.1"/>
    </source>
</evidence>